<evidence type="ECO:0000256" key="9">
    <source>
        <dbReference type="ARBA" id="ARBA00022771"/>
    </source>
</evidence>
<keyword evidence="9" id="KW-0863">Zinc-finger</keyword>
<feature type="non-terminal residue" evidence="17">
    <location>
        <position position="1"/>
    </location>
</feature>
<keyword evidence="13 15" id="KW-0472">Membrane</keyword>
<evidence type="ECO:0000256" key="13">
    <source>
        <dbReference type="ARBA" id="ARBA00023136"/>
    </source>
</evidence>
<dbReference type="GO" id="GO:0016020">
    <property type="term" value="C:membrane"/>
    <property type="evidence" value="ECO:0007669"/>
    <property type="project" value="UniProtKB-SubCell"/>
</dbReference>
<dbReference type="EMBL" id="RWGY01000827">
    <property type="protein sequence ID" value="TVT98611.1"/>
    <property type="molecule type" value="Genomic_DNA"/>
</dbReference>
<keyword evidence="8" id="KW-0732">Signal</keyword>
<dbReference type="AlphaFoldDB" id="A0A5J9SH91"/>
<feature type="domain" description="Wall-associated receptor kinase galacturonan-binding" evidence="16">
    <location>
        <begin position="70"/>
        <end position="128"/>
    </location>
</feature>
<keyword evidence="18" id="KW-1185">Reference proteome</keyword>
<evidence type="ECO:0000313" key="18">
    <source>
        <dbReference type="Proteomes" id="UP000324897"/>
    </source>
</evidence>
<gene>
    <name evidence="17" type="ORF">EJB05_56046</name>
</gene>
<comment type="catalytic activity">
    <reaction evidence="1">
        <text>S-ubiquitinyl-[E2 ubiquitin-conjugating enzyme]-L-cysteine + [acceptor protein]-L-lysine = [E2 ubiquitin-conjugating enzyme]-L-cysteine + N(6)-ubiquitinyl-[acceptor protein]-L-lysine.</text>
        <dbReference type="EC" id="2.3.2.27"/>
    </reaction>
</comment>
<evidence type="ECO:0000313" key="17">
    <source>
        <dbReference type="EMBL" id="TVT98611.1"/>
    </source>
</evidence>
<evidence type="ECO:0000256" key="7">
    <source>
        <dbReference type="ARBA" id="ARBA00022723"/>
    </source>
</evidence>
<evidence type="ECO:0000256" key="14">
    <source>
        <dbReference type="ARBA" id="ARBA00024209"/>
    </source>
</evidence>
<comment type="pathway">
    <text evidence="3">Protein modification; protein ubiquitination.</text>
</comment>
<comment type="caution">
    <text evidence="17">The sequence shown here is derived from an EMBL/GenBank/DDBJ whole genome shotgun (WGS) entry which is preliminary data.</text>
</comment>
<keyword evidence="6 15" id="KW-0812">Transmembrane</keyword>
<dbReference type="Proteomes" id="UP000324897">
    <property type="component" value="Unassembled WGS sequence"/>
</dbReference>
<evidence type="ECO:0000256" key="15">
    <source>
        <dbReference type="SAM" id="Phobius"/>
    </source>
</evidence>
<protein>
    <recommendedName>
        <fullName evidence="4">RING-type E3 ubiquitin transferase</fullName>
        <ecNumber evidence="4">2.3.2.27</ecNumber>
    </recommendedName>
</protein>
<dbReference type="Gene3D" id="1.10.510.10">
    <property type="entry name" value="Transferase(Phosphotransferase) domain 1"/>
    <property type="match status" value="1"/>
</dbReference>
<evidence type="ECO:0000256" key="6">
    <source>
        <dbReference type="ARBA" id="ARBA00022692"/>
    </source>
</evidence>
<organism evidence="17 18">
    <name type="scientific">Eragrostis curvula</name>
    <name type="common">weeping love grass</name>
    <dbReference type="NCBI Taxonomy" id="38414"/>
    <lineage>
        <taxon>Eukaryota</taxon>
        <taxon>Viridiplantae</taxon>
        <taxon>Streptophyta</taxon>
        <taxon>Embryophyta</taxon>
        <taxon>Tracheophyta</taxon>
        <taxon>Spermatophyta</taxon>
        <taxon>Magnoliopsida</taxon>
        <taxon>Liliopsida</taxon>
        <taxon>Poales</taxon>
        <taxon>Poaceae</taxon>
        <taxon>PACMAD clade</taxon>
        <taxon>Chloridoideae</taxon>
        <taxon>Eragrostideae</taxon>
        <taxon>Eragrostidinae</taxon>
        <taxon>Eragrostis</taxon>
    </lineage>
</organism>
<accession>A0A5J9SH91</accession>
<dbReference type="GO" id="GO:0030247">
    <property type="term" value="F:polysaccharide binding"/>
    <property type="evidence" value="ECO:0007669"/>
    <property type="project" value="InterPro"/>
</dbReference>
<evidence type="ECO:0000259" key="16">
    <source>
        <dbReference type="Pfam" id="PF13947"/>
    </source>
</evidence>
<dbReference type="InterPro" id="IPR046948">
    <property type="entry name" value="ATL20-22-like"/>
</dbReference>
<proteinExistence type="inferred from homology"/>
<keyword evidence="12 15" id="KW-1133">Transmembrane helix</keyword>
<dbReference type="OrthoDB" id="680789at2759"/>
<evidence type="ECO:0000256" key="4">
    <source>
        <dbReference type="ARBA" id="ARBA00012483"/>
    </source>
</evidence>
<dbReference type="PANTHER" id="PTHR46279:SF9">
    <property type="entry name" value="OS01G0116300 PROTEIN"/>
    <property type="match status" value="1"/>
</dbReference>
<name>A0A5J9SH91_9POAL</name>
<reference evidence="17 18" key="1">
    <citation type="journal article" date="2019" name="Sci. Rep.">
        <title>A high-quality genome of Eragrostis curvula grass provides insights into Poaceae evolution and supports new strategies to enhance forage quality.</title>
        <authorList>
            <person name="Carballo J."/>
            <person name="Santos B.A.C.M."/>
            <person name="Zappacosta D."/>
            <person name="Garbus I."/>
            <person name="Selva J.P."/>
            <person name="Gallo C.A."/>
            <person name="Diaz A."/>
            <person name="Albertini E."/>
            <person name="Caccamo M."/>
            <person name="Echenique V."/>
        </authorList>
    </citation>
    <scope>NUCLEOTIDE SEQUENCE [LARGE SCALE GENOMIC DNA]</scope>
    <source>
        <strain evidence="18">cv. Victoria</strain>
        <tissue evidence="17">Leaf</tissue>
    </source>
</reference>
<evidence type="ECO:0000256" key="2">
    <source>
        <dbReference type="ARBA" id="ARBA00004167"/>
    </source>
</evidence>
<dbReference type="Pfam" id="PF13947">
    <property type="entry name" value="GUB_WAK_bind"/>
    <property type="match status" value="1"/>
</dbReference>
<evidence type="ECO:0000256" key="5">
    <source>
        <dbReference type="ARBA" id="ARBA00022679"/>
    </source>
</evidence>
<keyword evidence="7" id="KW-0479">Metal-binding</keyword>
<evidence type="ECO:0000256" key="11">
    <source>
        <dbReference type="ARBA" id="ARBA00022833"/>
    </source>
</evidence>
<comment type="subcellular location">
    <subcellularLocation>
        <location evidence="2">Membrane</location>
        <topology evidence="2">Single-pass membrane protein</topology>
    </subcellularLocation>
</comment>
<keyword evidence="5" id="KW-0808">Transferase</keyword>
<dbReference type="PANTHER" id="PTHR46279">
    <property type="entry name" value="RING/U-BOX SUPERFAMILY PROTEIN"/>
    <property type="match status" value="1"/>
</dbReference>
<keyword evidence="11" id="KW-0862">Zinc</keyword>
<sequence length="398" mass="43973">ATGIPSRHAAVCHSPERLKQIGFLYLQHPLGPPPSPLSSMDFSKFLLVGMLLLPLASSATWDGEDFLKICPSRRCSKHGPEIRFPFRLSSNPPSCGAPEMLLSCFGHDTILDHPVLGACKVTEIYYRFGIINAIPLVDSSSQCPLHKLVSTNQTTYVYKPISLGDSVLLGCQMDFISANQDEVVGPSSCLSLSNNASQFWYLVSPETDMSTLPMGCVVVASDIPIPYICDKNGRRYDTPFFGRSLFKETAHKTIQFGETSFNWIIDNITSVCQKCEQDGQHCGFSSNSGQAFCQRLGSNVILIAATTSAATLVVLVATALYVSLKRRYSEEIHLKVEMQTTEEEKEKVKQLAIVALWCIQWNPKNRPSMSKVVNMLTGRLQNLQIPPKPFVSSESHSM</sequence>
<evidence type="ECO:0000256" key="8">
    <source>
        <dbReference type="ARBA" id="ARBA00022729"/>
    </source>
</evidence>
<evidence type="ECO:0000256" key="12">
    <source>
        <dbReference type="ARBA" id="ARBA00022989"/>
    </source>
</evidence>
<dbReference type="Gramene" id="TVT98611">
    <property type="protein sequence ID" value="TVT98611"/>
    <property type="gene ID" value="EJB05_56046"/>
</dbReference>
<evidence type="ECO:0000256" key="3">
    <source>
        <dbReference type="ARBA" id="ARBA00004906"/>
    </source>
</evidence>
<feature type="non-terminal residue" evidence="17">
    <location>
        <position position="398"/>
    </location>
</feature>
<evidence type="ECO:0000256" key="10">
    <source>
        <dbReference type="ARBA" id="ARBA00022786"/>
    </source>
</evidence>
<keyword evidence="10" id="KW-0833">Ubl conjugation pathway</keyword>
<dbReference type="EC" id="2.3.2.27" evidence="4"/>
<feature type="transmembrane region" description="Helical" evidence="15">
    <location>
        <begin position="300"/>
        <end position="324"/>
    </location>
</feature>
<dbReference type="GO" id="GO:0061630">
    <property type="term" value="F:ubiquitin protein ligase activity"/>
    <property type="evidence" value="ECO:0007669"/>
    <property type="project" value="UniProtKB-EC"/>
</dbReference>
<evidence type="ECO:0000256" key="1">
    <source>
        <dbReference type="ARBA" id="ARBA00000900"/>
    </source>
</evidence>
<comment type="similarity">
    <text evidence="14">Belongs to the RING-type zinc finger family. ATL subfamily.</text>
</comment>
<dbReference type="GO" id="GO:0008270">
    <property type="term" value="F:zinc ion binding"/>
    <property type="evidence" value="ECO:0007669"/>
    <property type="project" value="UniProtKB-KW"/>
</dbReference>
<dbReference type="InterPro" id="IPR025287">
    <property type="entry name" value="WAK_GUB"/>
</dbReference>